<dbReference type="InterPro" id="IPR043159">
    <property type="entry name" value="Lectin_gal-bd_sf"/>
</dbReference>
<evidence type="ECO:0000256" key="5">
    <source>
        <dbReference type="ARBA" id="ARBA00022734"/>
    </source>
</evidence>
<protein>
    <recommendedName>
        <fullName evidence="11">Protein eva-1 homolog C</fullName>
    </recommendedName>
    <alternativeName>
        <fullName evidence="12">Protein FAM176C</fullName>
    </alternativeName>
</protein>
<dbReference type="InterPro" id="IPR039500">
    <property type="entry name" value="EVA1_dom"/>
</dbReference>
<keyword evidence="3 14" id="KW-0812">Transmembrane</keyword>
<evidence type="ECO:0000256" key="3">
    <source>
        <dbReference type="ARBA" id="ARBA00022692"/>
    </source>
</evidence>
<reference evidence="16 17" key="1">
    <citation type="submission" date="2018-07" db="EMBL/GenBank/DDBJ databases">
        <title>A high quality draft genome assembly of the barn swallow (H. rustica rustica).</title>
        <authorList>
            <person name="Formenti G."/>
            <person name="Chiara M."/>
            <person name="Poveda L."/>
            <person name="Francoijs K.-J."/>
            <person name="Bonisoli-Alquati A."/>
            <person name="Canova L."/>
            <person name="Gianfranceschi L."/>
            <person name="Horner D.S."/>
            <person name="Saino N."/>
        </authorList>
    </citation>
    <scope>NUCLEOTIDE SEQUENCE [LARGE SCALE GENOMIC DNA]</scope>
    <source>
        <strain evidence="16">Chelidonia</strain>
        <tissue evidence="16">Blood</tissue>
    </source>
</reference>
<proteinExistence type="inferred from homology"/>
<keyword evidence="6" id="KW-0677">Repeat</keyword>
<feature type="domain" description="SUEL-type lectin" evidence="15">
    <location>
        <begin position="128"/>
        <end position="220"/>
    </location>
</feature>
<organism evidence="16 17">
    <name type="scientific">Hirundo rustica rustica</name>
    <dbReference type="NCBI Taxonomy" id="333673"/>
    <lineage>
        <taxon>Eukaryota</taxon>
        <taxon>Metazoa</taxon>
        <taxon>Chordata</taxon>
        <taxon>Craniata</taxon>
        <taxon>Vertebrata</taxon>
        <taxon>Euteleostomi</taxon>
        <taxon>Archelosauria</taxon>
        <taxon>Archosauria</taxon>
        <taxon>Dinosauria</taxon>
        <taxon>Saurischia</taxon>
        <taxon>Theropoda</taxon>
        <taxon>Coelurosauria</taxon>
        <taxon>Aves</taxon>
        <taxon>Neognathae</taxon>
        <taxon>Neoaves</taxon>
        <taxon>Telluraves</taxon>
        <taxon>Australaves</taxon>
        <taxon>Passeriformes</taxon>
        <taxon>Sylvioidea</taxon>
        <taxon>Hirundinidae</taxon>
        <taxon>Hirundo</taxon>
    </lineage>
</organism>
<dbReference type="CDD" id="cd22828">
    <property type="entry name" value="Gal_Rha_Lectin_EVA1_EVA1C_rpt1"/>
    <property type="match status" value="1"/>
</dbReference>
<gene>
    <name evidence="16" type="ORF">DUI87_21794</name>
</gene>
<feature type="region of interest" description="Disordered" evidence="13">
    <location>
        <begin position="415"/>
        <end position="463"/>
    </location>
</feature>
<dbReference type="EMBL" id="QRBI01000136">
    <property type="protein sequence ID" value="RMC01776.1"/>
    <property type="molecule type" value="Genomic_DNA"/>
</dbReference>
<dbReference type="Pfam" id="PF14851">
    <property type="entry name" value="FAM176"/>
    <property type="match status" value="1"/>
</dbReference>
<evidence type="ECO:0000256" key="10">
    <source>
        <dbReference type="ARBA" id="ARBA00054830"/>
    </source>
</evidence>
<evidence type="ECO:0000256" key="12">
    <source>
        <dbReference type="ARBA" id="ARBA00082417"/>
    </source>
</evidence>
<keyword evidence="9" id="KW-0325">Glycoprotein</keyword>
<evidence type="ECO:0000256" key="6">
    <source>
        <dbReference type="ARBA" id="ARBA00022737"/>
    </source>
</evidence>
<evidence type="ECO:0000256" key="13">
    <source>
        <dbReference type="SAM" id="MobiDB-lite"/>
    </source>
</evidence>
<dbReference type="STRING" id="333673.A0A3M0JL76"/>
<dbReference type="PROSITE" id="PS50228">
    <property type="entry name" value="SUEL_LECTIN"/>
    <property type="match status" value="2"/>
</dbReference>
<comment type="function">
    <text evidence="10">Binds heparin.</text>
</comment>
<feature type="transmembrane region" description="Helical" evidence="14">
    <location>
        <begin position="382"/>
        <end position="407"/>
    </location>
</feature>
<evidence type="ECO:0000313" key="16">
    <source>
        <dbReference type="EMBL" id="RMC01776.1"/>
    </source>
</evidence>
<dbReference type="CDD" id="cd22829">
    <property type="entry name" value="Gal_Rha_Lectin_EVA1_EVA1C_rpt2"/>
    <property type="match status" value="1"/>
</dbReference>
<feature type="compositionally biased region" description="Acidic residues" evidence="13">
    <location>
        <begin position="432"/>
        <end position="443"/>
    </location>
</feature>
<evidence type="ECO:0000313" key="17">
    <source>
        <dbReference type="Proteomes" id="UP000269221"/>
    </source>
</evidence>
<dbReference type="OrthoDB" id="5970528at2759"/>
<comment type="similarity">
    <text evidence="2">Belongs to the EVA1 family.</text>
</comment>
<evidence type="ECO:0000256" key="7">
    <source>
        <dbReference type="ARBA" id="ARBA00022989"/>
    </source>
</evidence>
<keyword evidence="17" id="KW-1185">Reference proteome</keyword>
<dbReference type="GO" id="GO:0016020">
    <property type="term" value="C:membrane"/>
    <property type="evidence" value="ECO:0007669"/>
    <property type="project" value="UniProtKB-SubCell"/>
</dbReference>
<evidence type="ECO:0000256" key="8">
    <source>
        <dbReference type="ARBA" id="ARBA00023136"/>
    </source>
</evidence>
<dbReference type="AlphaFoldDB" id="A0A3M0JL76"/>
<dbReference type="InterPro" id="IPR000922">
    <property type="entry name" value="Lectin_gal-bd_dom"/>
</dbReference>
<keyword evidence="4" id="KW-0732">Signal</keyword>
<evidence type="ECO:0000259" key="15">
    <source>
        <dbReference type="PROSITE" id="PS50228"/>
    </source>
</evidence>
<evidence type="ECO:0000256" key="4">
    <source>
        <dbReference type="ARBA" id="ARBA00022729"/>
    </source>
</evidence>
<dbReference type="FunFam" id="2.60.120.740:FF:000004">
    <property type="entry name" value="Protein eva-1 homolog C"/>
    <property type="match status" value="1"/>
</dbReference>
<evidence type="ECO:0000256" key="1">
    <source>
        <dbReference type="ARBA" id="ARBA00004167"/>
    </source>
</evidence>
<evidence type="ECO:0000256" key="9">
    <source>
        <dbReference type="ARBA" id="ARBA00023180"/>
    </source>
</evidence>
<keyword evidence="8 14" id="KW-0472">Membrane</keyword>
<comment type="caution">
    <text evidence="16">The sequence shown here is derived from an EMBL/GenBank/DDBJ whole genome shotgun (WGS) entry which is preliminary data.</text>
</comment>
<dbReference type="FunFam" id="2.60.120.740:FF:000003">
    <property type="entry name" value="Protein eva-1 homolog C"/>
    <property type="match status" value="1"/>
</dbReference>
<dbReference type="GO" id="GO:0030246">
    <property type="term" value="F:carbohydrate binding"/>
    <property type="evidence" value="ECO:0007669"/>
    <property type="project" value="UniProtKB-KW"/>
</dbReference>
<accession>A0A3M0JL76</accession>
<dbReference type="Pfam" id="PF02140">
    <property type="entry name" value="SUEL_Lectin"/>
    <property type="match status" value="2"/>
</dbReference>
<evidence type="ECO:0000256" key="2">
    <source>
        <dbReference type="ARBA" id="ARBA00006023"/>
    </source>
</evidence>
<dbReference type="PANTHER" id="PTHR46780">
    <property type="entry name" value="PROTEIN EVA-1"/>
    <property type="match status" value="1"/>
</dbReference>
<keyword evidence="5" id="KW-0430">Lectin</keyword>
<comment type="subcellular location">
    <subcellularLocation>
        <location evidence="1">Membrane</location>
        <topology evidence="1">Single-pass membrane protein</topology>
    </subcellularLocation>
</comment>
<feature type="domain" description="SUEL-type lectin" evidence="15">
    <location>
        <begin position="229"/>
        <end position="321"/>
    </location>
</feature>
<dbReference type="Proteomes" id="UP000269221">
    <property type="component" value="Unassembled WGS sequence"/>
</dbReference>
<evidence type="ECO:0000256" key="11">
    <source>
        <dbReference type="ARBA" id="ARBA00073529"/>
    </source>
</evidence>
<name>A0A3M0JL76_HIRRU</name>
<dbReference type="Gene3D" id="2.60.120.740">
    <property type="match status" value="2"/>
</dbReference>
<sequence length="509" mass="57249">MRDGDAGQHPRRAQVEPGRLLRLLSCVVLVCGAEVAALADFSGDYKPHYPRKEEKQQLLRKLLSEGQAVPCNEERASMRTGKNLEFFRVRGNRDTWSGNPSSAWAVICKGLTVPRYLTKLLQNHTAYACDGQHLSLHCPRHSTISVQSAFYGQDPHMCTAWEPETRMTEPRNCVAPTSLQKVLDECQNLRSCQLLVNSRVFGPDLCPGTTKFLLVSFKCKPTEYKTKSACENQELKLHCQESKFLIIYSATYGRWAHEESVCSTKAEHTPPFDCLSYTALEVLSKRCYGKQRCKIVVTSRDFGNPCLPGVTKYLNVSYACVPKFILTAVNPLVPDNKSSVKQNDGVDLDPRESRLPKKDGTIVSSNYLATFAYIRDHPERAALLFVSSICVGLILTLCALVTCVSCPSDIQKLHRKRDQLAPESARAYESSAQEEEEEEEQGEDSSLSNTQDETDGLYRPSYSGYNSAEAAELAERIERREQIIQEIWMNSGLDMTPPRNMNTFYINEQ</sequence>
<evidence type="ECO:0000256" key="14">
    <source>
        <dbReference type="SAM" id="Phobius"/>
    </source>
</evidence>
<keyword evidence="7 14" id="KW-1133">Transmembrane helix</keyword>
<feature type="transmembrane region" description="Helical" evidence="14">
    <location>
        <begin position="20"/>
        <end position="39"/>
    </location>
</feature>